<reference evidence="12 13" key="4">
    <citation type="journal article" date="2009" name="Appl. Environ. Microbiol.">
        <title>Comparative genome-wide transcriptional profiling of Azorhizobium caulinodans ORS571 grown under free-living and symbiotic conditions.</title>
        <authorList>
            <person name="Tsukada S."/>
            <person name="Aono T."/>
            <person name="Akiba N."/>
            <person name="Lee KB."/>
            <person name="Liu CT."/>
            <person name="Toyazaki H."/>
            <person name="Oyaizu H."/>
        </authorList>
    </citation>
    <scope>NUCLEOTIDE SEQUENCE [LARGE SCALE GENOMIC DNA]</scope>
    <source>
        <strain evidence="13">ATCC 43989 / DSM 5975 / JCM 20966 / LMG 6465 / NBRC 14845 / NCIMB 13405 / ORS 571</strain>
    </source>
</reference>
<keyword evidence="7 9" id="KW-0460">Magnesium</keyword>
<evidence type="ECO:0000256" key="1">
    <source>
        <dbReference type="ARBA" id="ARBA00008026"/>
    </source>
</evidence>
<dbReference type="PIRSF" id="PIRSF036407">
    <property type="entry name" value="Selenphspht_syn"/>
    <property type="match status" value="1"/>
</dbReference>
<evidence type="ECO:0000256" key="2">
    <source>
        <dbReference type="ARBA" id="ARBA00022679"/>
    </source>
</evidence>
<dbReference type="InterPro" id="IPR010918">
    <property type="entry name" value="PurM-like_C_dom"/>
</dbReference>
<dbReference type="InterPro" id="IPR023061">
    <property type="entry name" value="SelD_I"/>
</dbReference>
<keyword evidence="6 9" id="KW-0067">ATP-binding</keyword>
<protein>
    <recommendedName>
        <fullName evidence="9">Selenide, water dikinase</fullName>
        <ecNumber evidence="9">2.7.9.3</ecNumber>
    </recommendedName>
    <alternativeName>
        <fullName evidence="9">Selenium donor protein</fullName>
    </alternativeName>
    <alternativeName>
        <fullName evidence="9">Selenophosphate synthase</fullName>
    </alternativeName>
</protein>
<dbReference type="PANTHER" id="PTHR10256">
    <property type="entry name" value="SELENIDE, WATER DIKINASE"/>
    <property type="match status" value="1"/>
</dbReference>
<reference evidence="13" key="2">
    <citation type="submission" date="2007-04" db="EMBL/GenBank/DDBJ databases">
        <title>Complete genome sequence of the nitrogen-fixing bacterium Azorhizobium caulinodans ORS571.</title>
        <authorList>
            <person name="Lee K.B."/>
            <person name="Backer P.D."/>
            <person name="Aono T."/>
            <person name="Liu C.T."/>
            <person name="Suzuki S."/>
            <person name="Suzuki T."/>
            <person name="Kaneko T."/>
            <person name="Yamada M."/>
            <person name="Tabata S."/>
            <person name="Kupfer D.M."/>
            <person name="Najar F.Z."/>
            <person name="Wiley G.B."/>
            <person name="Roe B."/>
            <person name="Binnewies T."/>
            <person name="Ussery D."/>
            <person name="Vereecke D."/>
            <person name="Gevers D."/>
            <person name="Holsters M."/>
            <person name="Oyaizu H."/>
        </authorList>
    </citation>
    <scope>NUCLEOTIDE SEQUENCE [LARGE SCALE GENOMIC DNA]</scope>
    <source>
        <strain evidence="13">ATCC 43989 / DSM 5975 / JCM 20966 / LMG 6465 / NBRC 14845 / NCIMB 13405 / ORS 571</strain>
    </source>
</reference>
<sequence length="415" mass="42882">MVLILIANGSKSLSPKPACATGSLSRLRGRGGVGRGQNAPFVSRLPRPYQVAAHPLSRSTECPMSQPVTEQPFRLTSLAHGGGCGCKLAPSVLQELLAGAPAAQPYAQLLVGMETGDDAAVWDLDGETCIVATTDFFMPVVDDPDHFGRIAATNAISDVYAMGGTPIMALAILGMPLGKVDTGIVRKILEGGSAACAAAGIPVAGGHSIDSVEPIYGLAVIGTVRKALVRRNADARPGDALILTKAVGVGVYSAAFKKEALSSDAYDEMIASTTLLNKVGSALAKDSAVHAMTDVTGFGVIGHALEVARGSKLAVTIEADRVPLMAHAEALVRQGFVTGASIRNWASYGAEARLPADFPEWRRHLLTDPQTSGGLLVSCAPEEADRLVEEIQAAGYPNARRIGAVTEGAVGLTVA</sequence>
<dbReference type="GO" id="GO:0005524">
    <property type="term" value="F:ATP binding"/>
    <property type="evidence" value="ECO:0007669"/>
    <property type="project" value="UniProtKB-UniRule"/>
</dbReference>
<comment type="cofactor">
    <cofactor evidence="9">
        <name>Mg(2+)</name>
        <dbReference type="ChEBI" id="CHEBI:18420"/>
    </cofactor>
    <text evidence="9">Binds 1 Mg(2+) ion per monomer.</text>
</comment>
<reference evidence="12 13" key="6">
    <citation type="journal article" date="2011" name="Appl. Environ. Microbiol.">
        <title>Involvement of the azorhizobial chromosome partition gene (parA) in the onset of bacteroid differentiation during Sesbania rostrata stem nodule development.</title>
        <authorList>
            <person name="Liu CT."/>
            <person name="Lee KB."/>
            <person name="Wang YS."/>
            <person name="Peng MH."/>
            <person name="Lee KT."/>
            <person name="Suzuki S."/>
            <person name="Suzuki T."/>
            <person name="Oyaizu H."/>
        </authorList>
    </citation>
    <scope>NUCLEOTIDE SEQUENCE [LARGE SCALE GENOMIC DNA]</scope>
    <source>
        <strain evidence="13">ATCC 43989 / DSM 5975 / JCM 20966 / LMG 6465 / NBRC 14845 / NCIMB 13405 / ORS 571</strain>
    </source>
</reference>
<evidence type="ECO:0000259" key="11">
    <source>
        <dbReference type="Pfam" id="PF02769"/>
    </source>
</evidence>
<dbReference type="NCBIfam" id="TIGR00476">
    <property type="entry name" value="selD"/>
    <property type="match status" value="1"/>
</dbReference>
<evidence type="ECO:0000256" key="4">
    <source>
        <dbReference type="ARBA" id="ARBA00022741"/>
    </source>
</evidence>
<reference evidence="12 13" key="1">
    <citation type="journal article" date="2007" name="Appl. Environ. Microbiol.">
        <title>Rhizobial factors required for stem nodule maturation and maintenance in Sesbania rostrata-Azorhizobium caulinodans ORS571 symbiosis.</title>
        <authorList>
            <person name="Suzuki S."/>
            <person name="Aono T."/>
            <person name="Lee KB."/>
            <person name="Suzuki T."/>
            <person name="Liu CT."/>
            <person name="Miwa H."/>
            <person name="Wakao S."/>
            <person name="Iki T."/>
            <person name="Oyaizu H."/>
        </authorList>
    </citation>
    <scope>NUCLEOTIDE SEQUENCE [LARGE SCALE GENOMIC DNA]</scope>
    <source>
        <strain evidence="13">ATCC 43989 / DSM 5975 / JCM 20966 / LMG 6465 / NBRC 14845 / NCIMB 13405 / ORS 571</strain>
    </source>
</reference>
<dbReference type="SUPFAM" id="SSF55326">
    <property type="entry name" value="PurM N-terminal domain-like"/>
    <property type="match status" value="1"/>
</dbReference>
<dbReference type="STRING" id="438753.AZC_1163"/>
<dbReference type="HOGENOM" id="CLU_032859_0_1_5"/>
<dbReference type="HAMAP" id="MF_00625">
    <property type="entry name" value="SelD"/>
    <property type="match status" value="1"/>
</dbReference>
<dbReference type="PANTHER" id="PTHR10256:SF0">
    <property type="entry name" value="INACTIVE SELENIDE, WATER DIKINASE-LIKE PROTEIN-RELATED"/>
    <property type="match status" value="1"/>
</dbReference>
<accession>A8HRC1</accession>
<dbReference type="Proteomes" id="UP000000270">
    <property type="component" value="Chromosome"/>
</dbReference>
<feature type="active site" evidence="9">
    <location>
        <position position="84"/>
    </location>
</feature>
<dbReference type="GO" id="GO:0000287">
    <property type="term" value="F:magnesium ion binding"/>
    <property type="evidence" value="ECO:0007669"/>
    <property type="project" value="UniProtKB-UniRule"/>
</dbReference>
<reference evidence="12 13" key="3">
    <citation type="journal article" date="2008" name="BMC Genomics">
        <title>The genome of the versatile nitrogen fixer Azorhizobium caulinodans ORS571.</title>
        <authorList>
            <person name="Lee KB."/>
            <person name="Backer P.D."/>
            <person name="Aono T."/>
            <person name="Liu CT."/>
            <person name="Suzuki S."/>
            <person name="Suzuki T."/>
            <person name="Kaneko T."/>
            <person name="Yamada M."/>
            <person name="Tabata S."/>
            <person name="Kupfer D.M."/>
            <person name="Najar F.Z."/>
            <person name="Wiley G.B."/>
            <person name="Roe B."/>
            <person name="Binnewies T.T."/>
            <person name="Ussery D.W."/>
            <person name="D'Haeze W."/>
            <person name="Herder J.D."/>
            <person name="Gevers D."/>
            <person name="Vereecke D."/>
            <person name="Holsters M."/>
            <person name="Oyaizu H."/>
        </authorList>
    </citation>
    <scope>NUCLEOTIDE SEQUENCE [LARGE SCALE GENOMIC DNA]</scope>
    <source>
        <strain evidence="13">ATCC 43989 / DSM 5975 / JCM 20966 / LMG 6465 / NBRC 14845 / NCIMB 13405 / ORS 571</strain>
    </source>
</reference>
<feature type="binding site" evidence="9">
    <location>
        <position position="294"/>
    </location>
    <ligand>
        <name>Mg(2+)</name>
        <dbReference type="ChEBI" id="CHEBI:18420"/>
    </ligand>
</feature>
<feature type="domain" description="PurM-like N-terminal" evidence="10">
    <location>
        <begin position="116"/>
        <end position="224"/>
    </location>
</feature>
<dbReference type="InterPro" id="IPR016188">
    <property type="entry name" value="PurM-like_N"/>
</dbReference>
<dbReference type="FunFam" id="3.30.1330.10:FF:000003">
    <property type="entry name" value="Selenide, water dikinase"/>
    <property type="match status" value="1"/>
</dbReference>
<evidence type="ECO:0000256" key="3">
    <source>
        <dbReference type="ARBA" id="ARBA00022723"/>
    </source>
</evidence>
<evidence type="ECO:0000313" key="12">
    <source>
        <dbReference type="EMBL" id="BAF87161.1"/>
    </source>
</evidence>
<comment type="similarity">
    <text evidence="1 9">Belongs to the selenophosphate synthase 1 family. Class I subfamily.</text>
</comment>
<dbReference type="GO" id="GO:0016260">
    <property type="term" value="P:selenocysteine biosynthetic process"/>
    <property type="evidence" value="ECO:0007669"/>
    <property type="project" value="InterPro"/>
</dbReference>
<dbReference type="Pfam" id="PF02769">
    <property type="entry name" value="AIRS_C"/>
    <property type="match status" value="1"/>
</dbReference>
<comment type="catalytic activity">
    <reaction evidence="9">
        <text>hydrogenselenide + ATP + H2O = selenophosphate + AMP + phosphate + 2 H(+)</text>
        <dbReference type="Rhea" id="RHEA:18737"/>
        <dbReference type="ChEBI" id="CHEBI:15377"/>
        <dbReference type="ChEBI" id="CHEBI:15378"/>
        <dbReference type="ChEBI" id="CHEBI:16144"/>
        <dbReference type="ChEBI" id="CHEBI:29317"/>
        <dbReference type="ChEBI" id="CHEBI:30616"/>
        <dbReference type="ChEBI" id="CHEBI:43474"/>
        <dbReference type="ChEBI" id="CHEBI:456215"/>
        <dbReference type="EC" id="2.7.9.3"/>
    </reaction>
</comment>
<keyword evidence="4 9" id="KW-0547">Nucleotide-binding</keyword>
<feature type="binding site" evidence="9">
    <location>
        <begin position="206"/>
        <end position="208"/>
    </location>
    <ligand>
        <name>ATP</name>
        <dbReference type="ChEBI" id="CHEBI:30616"/>
        <note>ligand shared between dimeric partners</note>
    </ligand>
</feature>
<dbReference type="EC" id="2.7.9.3" evidence="9"/>
<keyword evidence="3 9" id="KW-0479">Metal-binding</keyword>
<evidence type="ECO:0000259" key="10">
    <source>
        <dbReference type="Pfam" id="PF00586"/>
    </source>
</evidence>
<dbReference type="Gene3D" id="3.30.1330.10">
    <property type="entry name" value="PurM-like, N-terminal domain"/>
    <property type="match status" value="1"/>
</dbReference>
<reference evidence="12 13" key="5">
    <citation type="journal article" date="2010" name="Appl. Environ. Microbiol.">
        <title>phrR-like gene praR of Azorhizobium caulinodans ORS571 is essential for symbiosis with Sesbania rostrata and is involved in expression of reb genes.</title>
        <authorList>
            <person name="Akiba N."/>
            <person name="Aono T."/>
            <person name="Toyazaki H."/>
            <person name="Sato S."/>
            <person name="Oyaizu H."/>
        </authorList>
    </citation>
    <scope>NUCLEOTIDE SEQUENCE [LARGE SCALE GENOMIC DNA]</scope>
    <source>
        <strain evidence="13">ATCC 43989 / DSM 5975 / JCM 20966 / LMG 6465 / NBRC 14845 / NCIMB 13405 / ORS 571</strain>
    </source>
</reference>
<dbReference type="KEGG" id="azc:AZC_1163"/>
<dbReference type="Gene3D" id="3.90.650.10">
    <property type="entry name" value="PurM-like C-terminal domain"/>
    <property type="match status" value="1"/>
</dbReference>
<dbReference type="InterPro" id="IPR036676">
    <property type="entry name" value="PurM-like_C_sf"/>
</dbReference>
<name>A8HRC1_AZOC5</name>
<dbReference type="GO" id="GO:0005737">
    <property type="term" value="C:cytoplasm"/>
    <property type="evidence" value="ECO:0007669"/>
    <property type="project" value="TreeGrafter"/>
</dbReference>
<evidence type="ECO:0000256" key="8">
    <source>
        <dbReference type="ARBA" id="ARBA00023266"/>
    </source>
</evidence>
<evidence type="ECO:0000256" key="9">
    <source>
        <dbReference type="HAMAP-Rule" id="MF_00625"/>
    </source>
</evidence>
<organism evidence="12 13">
    <name type="scientific">Azorhizobium caulinodans (strain ATCC 43989 / DSM 5975 / JCM 20966 / LMG 6465 / NBRC 14845 / NCIMB 13405 / ORS 571)</name>
    <dbReference type="NCBI Taxonomy" id="438753"/>
    <lineage>
        <taxon>Bacteria</taxon>
        <taxon>Pseudomonadati</taxon>
        <taxon>Pseudomonadota</taxon>
        <taxon>Alphaproteobacteria</taxon>
        <taxon>Hyphomicrobiales</taxon>
        <taxon>Xanthobacteraceae</taxon>
        <taxon>Azorhizobium</taxon>
    </lineage>
</organism>
<evidence type="ECO:0000256" key="5">
    <source>
        <dbReference type="ARBA" id="ARBA00022777"/>
    </source>
</evidence>
<comment type="function">
    <text evidence="9">Synthesizes selenophosphate from selenide and ATP.</text>
</comment>
<dbReference type="InterPro" id="IPR036921">
    <property type="entry name" value="PurM-like_N_sf"/>
</dbReference>
<proteinExistence type="inferred from homology"/>
<keyword evidence="8 9" id="KW-0711">Selenium</keyword>
<feature type="binding site" evidence="9">
    <location>
        <position position="118"/>
    </location>
    <ligand>
        <name>Mg(2+)</name>
        <dbReference type="ChEBI" id="CHEBI:18420"/>
    </ligand>
</feature>
<comment type="subunit">
    <text evidence="9">Homodimer.</text>
</comment>
<dbReference type="InterPro" id="IPR004536">
    <property type="entry name" value="SPS/SelD"/>
</dbReference>
<evidence type="ECO:0000313" key="13">
    <source>
        <dbReference type="Proteomes" id="UP000000270"/>
    </source>
</evidence>
<dbReference type="eggNOG" id="COG0709">
    <property type="taxonomic scope" value="Bacteria"/>
</dbReference>
<dbReference type="NCBIfam" id="NF002098">
    <property type="entry name" value="PRK00943.1"/>
    <property type="match status" value="1"/>
</dbReference>
<dbReference type="SUPFAM" id="SSF56042">
    <property type="entry name" value="PurM C-terminal domain-like"/>
    <property type="match status" value="1"/>
</dbReference>
<evidence type="ECO:0000256" key="7">
    <source>
        <dbReference type="ARBA" id="ARBA00022842"/>
    </source>
</evidence>
<evidence type="ECO:0000256" key="6">
    <source>
        <dbReference type="ARBA" id="ARBA00022840"/>
    </source>
</evidence>
<feature type="binding site" description="in other chain" evidence="9">
    <location>
        <position position="87"/>
    </location>
    <ligand>
        <name>ATP</name>
        <dbReference type="ChEBI" id="CHEBI:30616"/>
        <note>ligand shared between dimeric partners</note>
    </ligand>
</feature>
<feature type="binding site" description="in other chain" evidence="9">
    <location>
        <position position="135"/>
    </location>
    <ligand>
        <name>ATP</name>
        <dbReference type="ChEBI" id="CHEBI:30616"/>
        <note>ligand shared between dimeric partners</note>
    </ligand>
</feature>
<dbReference type="EMBL" id="AP009384">
    <property type="protein sequence ID" value="BAF87161.1"/>
    <property type="molecule type" value="Genomic_DNA"/>
</dbReference>
<dbReference type="CDD" id="cd02195">
    <property type="entry name" value="SelD"/>
    <property type="match status" value="1"/>
</dbReference>
<keyword evidence="2 9" id="KW-0808">Transferase</keyword>
<dbReference type="GO" id="GO:0004756">
    <property type="term" value="F:selenide, water dikinase activity"/>
    <property type="evidence" value="ECO:0007669"/>
    <property type="project" value="UniProtKB-UniRule"/>
</dbReference>
<keyword evidence="13" id="KW-1185">Reference proteome</keyword>
<feature type="binding site" description="in other chain" evidence="9">
    <location>
        <begin position="115"/>
        <end position="117"/>
    </location>
    <ligand>
        <name>ATP</name>
        <dbReference type="ChEBI" id="CHEBI:30616"/>
        <note>ligand shared between dimeric partners</note>
    </ligand>
</feature>
<feature type="binding site" evidence="9">
    <location>
        <position position="158"/>
    </location>
    <ligand>
        <name>Mg(2+)</name>
        <dbReference type="ChEBI" id="CHEBI:18420"/>
    </ligand>
</feature>
<dbReference type="AlphaFoldDB" id="A8HRC1"/>
<gene>
    <name evidence="9" type="primary">selD</name>
    <name evidence="12" type="ordered locus">AZC_1163</name>
</gene>
<feature type="site" description="Important for catalytic activity" evidence="9">
    <location>
        <position position="87"/>
    </location>
</feature>
<feature type="binding site" description="in other chain" evidence="9">
    <location>
        <position position="158"/>
    </location>
    <ligand>
        <name>ATP</name>
        <dbReference type="ChEBI" id="CHEBI:30616"/>
        <note>ligand shared between dimeric partners</note>
    </ligand>
</feature>
<dbReference type="Pfam" id="PF00586">
    <property type="entry name" value="AIRS"/>
    <property type="match status" value="1"/>
</dbReference>
<keyword evidence="5 9" id="KW-0418">Kinase</keyword>
<feature type="domain" description="PurM-like C-terminal" evidence="11">
    <location>
        <begin position="236"/>
        <end position="409"/>
    </location>
</feature>